<name>A0A0C1PVK8_LEVBR</name>
<dbReference type="PANTHER" id="PTHR38451">
    <property type="entry name" value="TRNA (ADENINE(22)-N(1))-METHYLTRANSFERASE"/>
    <property type="match status" value="1"/>
</dbReference>
<dbReference type="InterPro" id="IPR006901">
    <property type="entry name" value="TrmK"/>
</dbReference>
<dbReference type="OrthoDB" id="5881184at2"/>
<comment type="caution">
    <text evidence="1">The sequence shown here is derived from an EMBL/GenBank/DDBJ whole genome shotgun (WGS) entry which is preliminary data.</text>
</comment>
<dbReference type="PIRSF" id="PIRSF018637">
    <property type="entry name" value="TrmK"/>
    <property type="match status" value="1"/>
</dbReference>
<dbReference type="GO" id="GO:0160105">
    <property type="term" value="F:tRNA (adenine(22)-N1)-methyltransferase activity"/>
    <property type="evidence" value="ECO:0007669"/>
    <property type="project" value="InterPro"/>
</dbReference>
<dbReference type="Gene3D" id="3.40.50.150">
    <property type="entry name" value="Vaccinia Virus protein VP39"/>
    <property type="match status" value="1"/>
</dbReference>
<reference evidence="1" key="1">
    <citation type="submission" date="2020-12" db="EMBL/GenBank/DDBJ databases">
        <authorList>
            <person name="Mcmullen J.G."/>
        </authorList>
    </citation>
    <scope>NUCLEOTIDE SEQUENCE</scope>
    <source>
        <strain evidence="1">Dm-2019-70</strain>
    </source>
</reference>
<evidence type="ECO:0000313" key="2">
    <source>
        <dbReference type="Proteomes" id="UP000676478"/>
    </source>
</evidence>
<protein>
    <submittedName>
        <fullName evidence="1">tRNA (Adenine-N(1))-methyltransferase</fullName>
    </submittedName>
</protein>
<dbReference type="Proteomes" id="UP000676478">
    <property type="component" value="Unassembled WGS sequence"/>
</dbReference>
<sequence>MDAQHLSVRLATVAKYVPQGSRLADIGTDHAYLPVNLAQRGVIAGGVAGEVVKGPFENAAHEIEREGVAHQITARLANGLQAIEADDQIDTVAIAGMGGTLITQILTQDFERLAGVQRLILQPNVGEWHVRQFLMTHGFQLVAEEIVSEDGHDYEILVADRQAQPQQYTAEQLRFGPYLLAEHNATFMAKWQRELARTEAVLQQVRSAKAVPVEKVTALEAELAEIKEVLQRVGA</sequence>
<dbReference type="GeneID" id="56993050"/>
<gene>
    <name evidence="1" type="ORF">JK167_10395</name>
</gene>
<dbReference type="AlphaFoldDB" id="A0A0C1PVK8"/>
<dbReference type="Gene3D" id="1.10.287.1890">
    <property type="match status" value="1"/>
</dbReference>
<dbReference type="PANTHER" id="PTHR38451:SF1">
    <property type="entry name" value="TRNA (ADENINE(22)-N(1))-METHYLTRANSFERASE"/>
    <property type="match status" value="1"/>
</dbReference>
<dbReference type="Pfam" id="PF04816">
    <property type="entry name" value="TrmK"/>
    <property type="match status" value="1"/>
</dbReference>
<dbReference type="SUPFAM" id="SSF53335">
    <property type="entry name" value="S-adenosyl-L-methionine-dependent methyltransferases"/>
    <property type="match status" value="1"/>
</dbReference>
<organism evidence="1 2">
    <name type="scientific">Levilactobacillus brevis</name>
    <name type="common">Lactobacillus brevis</name>
    <dbReference type="NCBI Taxonomy" id="1580"/>
    <lineage>
        <taxon>Bacteria</taxon>
        <taxon>Bacillati</taxon>
        <taxon>Bacillota</taxon>
        <taxon>Bacilli</taxon>
        <taxon>Lactobacillales</taxon>
        <taxon>Lactobacillaceae</taxon>
        <taxon>Levilactobacillus</taxon>
    </lineage>
</organism>
<dbReference type="InterPro" id="IPR029063">
    <property type="entry name" value="SAM-dependent_MTases_sf"/>
</dbReference>
<proteinExistence type="predicted"/>
<evidence type="ECO:0000313" key="1">
    <source>
        <dbReference type="EMBL" id="MBS1011240.1"/>
    </source>
</evidence>
<reference evidence="1" key="2">
    <citation type="submission" date="2022-09" db="EMBL/GenBank/DDBJ databases">
        <title>Genome-inferred correspondence between phylogeny and metabolic traits in the wild Drosophila gut microbiome.</title>
        <authorList>
            <person name="Bueno E."/>
            <person name="Blow F."/>
            <person name="Douglas A.E."/>
        </authorList>
    </citation>
    <scope>NUCLEOTIDE SEQUENCE</scope>
    <source>
        <strain evidence="1">Dm-2019-70</strain>
    </source>
</reference>
<dbReference type="EMBL" id="JAERKF010000013">
    <property type="protein sequence ID" value="MBS1011240.1"/>
    <property type="molecule type" value="Genomic_DNA"/>
</dbReference>
<accession>A0A0C1PVK8</accession>
<dbReference type="RefSeq" id="WP_021741029.1">
    <property type="nucleotide sequence ID" value="NZ_CABMJF010000014.1"/>
</dbReference>